<dbReference type="PANTHER" id="PTHR12045">
    <property type="entry name" value="ALLANTOICASE"/>
    <property type="match status" value="1"/>
</dbReference>
<feature type="domain" description="Allantoicase" evidence="3">
    <location>
        <begin position="396"/>
        <end position="543"/>
    </location>
</feature>
<dbReference type="AlphaFoldDB" id="A0A1A8W1S2"/>
<evidence type="ECO:0000259" key="3">
    <source>
        <dbReference type="Pfam" id="PF03561"/>
    </source>
</evidence>
<feature type="compositionally biased region" description="Basic and acidic residues" evidence="2">
    <location>
        <begin position="33"/>
        <end position="52"/>
    </location>
</feature>
<dbReference type="Pfam" id="PF03561">
    <property type="entry name" value="Allantoicase"/>
    <property type="match status" value="2"/>
</dbReference>
<accession>A0A1A8W1S2</accession>
<name>A0A1A8W1S2_PLAOA</name>
<evidence type="ECO:0000313" key="4">
    <source>
        <dbReference type="EMBL" id="SBS86850.1"/>
    </source>
</evidence>
<comment type="similarity">
    <text evidence="1">Belongs to the allantoicase family.</text>
</comment>
<dbReference type="Proteomes" id="UP000078560">
    <property type="component" value="Unassembled WGS sequence"/>
</dbReference>
<dbReference type="InterPro" id="IPR008979">
    <property type="entry name" value="Galactose-bd-like_sf"/>
</dbReference>
<dbReference type="GO" id="GO:0004037">
    <property type="term" value="F:allantoicase activity"/>
    <property type="evidence" value="ECO:0007669"/>
    <property type="project" value="InterPro"/>
</dbReference>
<feature type="compositionally biased region" description="Basic and acidic residues" evidence="2">
    <location>
        <begin position="64"/>
        <end position="78"/>
    </location>
</feature>
<protein>
    <submittedName>
        <fullName evidence="4">Allantoicase, putative</fullName>
    </submittedName>
</protein>
<feature type="region of interest" description="Disordered" evidence="2">
    <location>
        <begin position="33"/>
        <end position="78"/>
    </location>
</feature>
<evidence type="ECO:0000256" key="2">
    <source>
        <dbReference type="SAM" id="MobiDB-lite"/>
    </source>
</evidence>
<feature type="domain" description="Allantoicase" evidence="3">
    <location>
        <begin position="164"/>
        <end position="348"/>
    </location>
</feature>
<reference evidence="5" key="1">
    <citation type="submission" date="2016-05" db="EMBL/GenBank/DDBJ databases">
        <authorList>
            <person name="Naeem Raeece"/>
        </authorList>
    </citation>
    <scope>NUCLEOTIDE SEQUENCE [LARGE SCALE GENOMIC DNA]</scope>
</reference>
<evidence type="ECO:0000256" key="1">
    <source>
        <dbReference type="ARBA" id="ARBA00009242"/>
    </source>
</evidence>
<sequence>MKGIPFREKISLLRRLPLLGVVAVQRDRRNWPEHYRWEESEKRGKEKRKGEETPIANAGSKNTMSERGEEKTTCREGEESVLGKRKLCKVREEEEDEEENSTESSNDEKGYVHKKKKKKKLLTIFNNIFNWIVSKNTKNPSIEIENINEVNFLNFTNVLYKHFGAKVIFVTDESISKCENLMTEEKVGWITRRRRDVGHEWLIIKLKLPSIIYGIELNFDNMEDDICPHLSIEVVHNPSIDDIIKEEEYILNDIKNNEQKEEKIIKRKSYNFLESYKIDKSISDLLENEGTPWIELLQADCVDFLKSFKKKKIYYFKINDLSLIKPWTHIRINLYPDGGINNIKFYGEFISLFKKHTIISKQKIFLNKPENGCTLLYYNCNYIYKGHPKNLINSYKIDGFCTKRLNNRPPIILRTLTYNSIKNIAIFKFGVRGIIENFTIDIGNYKYDHPECIQFCLLDCIDILSLDLLEQKRIFEEDEKLQKPKIQWLYLPPYKIPNGQKKTFFNFNLLELNFTAIERTATHFKISLHPDGGISQVNVIGTVLASPQ</sequence>
<proteinExistence type="inferred from homology"/>
<organism evidence="4 5">
    <name type="scientific">Plasmodium ovale curtisi</name>
    <dbReference type="NCBI Taxonomy" id="864141"/>
    <lineage>
        <taxon>Eukaryota</taxon>
        <taxon>Sar</taxon>
        <taxon>Alveolata</taxon>
        <taxon>Apicomplexa</taxon>
        <taxon>Aconoidasida</taxon>
        <taxon>Haemosporida</taxon>
        <taxon>Plasmodiidae</taxon>
        <taxon>Plasmodium</taxon>
        <taxon>Plasmodium (Plasmodium)</taxon>
    </lineage>
</organism>
<dbReference type="EMBL" id="FLQU01000527">
    <property type="protein sequence ID" value="SBS86850.1"/>
    <property type="molecule type" value="Genomic_DNA"/>
</dbReference>
<dbReference type="Gene3D" id="2.60.120.260">
    <property type="entry name" value="Galactose-binding domain-like"/>
    <property type="match status" value="2"/>
</dbReference>
<dbReference type="PANTHER" id="PTHR12045:SF3">
    <property type="entry name" value="INACTIVE ALLANTOICASE-RELATED"/>
    <property type="match status" value="1"/>
</dbReference>
<dbReference type="SUPFAM" id="SSF49785">
    <property type="entry name" value="Galactose-binding domain-like"/>
    <property type="match status" value="2"/>
</dbReference>
<dbReference type="InterPro" id="IPR005164">
    <property type="entry name" value="Allantoicase"/>
</dbReference>
<dbReference type="GO" id="GO:0000256">
    <property type="term" value="P:allantoin catabolic process"/>
    <property type="evidence" value="ECO:0007669"/>
    <property type="project" value="InterPro"/>
</dbReference>
<feature type="region of interest" description="Disordered" evidence="2">
    <location>
        <begin position="92"/>
        <end position="112"/>
    </location>
</feature>
<dbReference type="InterPro" id="IPR015908">
    <property type="entry name" value="Allantoicase_dom"/>
</dbReference>
<gene>
    <name evidence="4" type="ORF">POVCU2_0039500</name>
</gene>
<evidence type="ECO:0000313" key="5">
    <source>
        <dbReference type="Proteomes" id="UP000078560"/>
    </source>
</evidence>